<dbReference type="SUPFAM" id="SSF52266">
    <property type="entry name" value="SGNH hydrolase"/>
    <property type="match status" value="1"/>
</dbReference>
<dbReference type="InterPro" id="IPR029044">
    <property type="entry name" value="Nucleotide-diphossugar_trans"/>
</dbReference>
<evidence type="ECO:0000313" key="3">
    <source>
        <dbReference type="EMBL" id="RHF70340.1"/>
    </source>
</evidence>
<reference evidence="3 4" key="1">
    <citation type="submission" date="2018-08" db="EMBL/GenBank/DDBJ databases">
        <title>A genome reference for cultivated species of the human gut microbiota.</title>
        <authorList>
            <person name="Zou Y."/>
            <person name="Xue W."/>
            <person name="Luo G."/>
        </authorList>
    </citation>
    <scope>NUCLEOTIDE SEQUENCE [LARGE SCALE GENOMIC DNA]</scope>
    <source>
        <strain evidence="3 4">AM25-1</strain>
    </source>
</reference>
<dbReference type="GO" id="GO:0008781">
    <property type="term" value="F:N-acylneuraminate cytidylyltransferase activity"/>
    <property type="evidence" value="ECO:0007669"/>
    <property type="project" value="TreeGrafter"/>
</dbReference>
<evidence type="ECO:0000313" key="4">
    <source>
        <dbReference type="Proteomes" id="UP000284676"/>
    </source>
</evidence>
<dbReference type="InterPro" id="IPR013830">
    <property type="entry name" value="SGNH_hydro"/>
</dbReference>
<accession>A0A414PP94</accession>
<feature type="domain" description="SGNH hydrolase-type esterase" evidence="2">
    <location>
        <begin position="272"/>
        <end position="410"/>
    </location>
</feature>
<dbReference type="CDD" id="cd02513">
    <property type="entry name" value="CMP-NeuAc_Synthase"/>
    <property type="match status" value="1"/>
</dbReference>
<organism evidence="3 4">
    <name type="scientific">Fusobacterium mortiferum</name>
    <dbReference type="NCBI Taxonomy" id="850"/>
    <lineage>
        <taxon>Bacteria</taxon>
        <taxon>Fusobacteriati</taxon>
        <taxon>Fusobacteriota</taxon>
        <taxon>Fusobacteriia</taxon>
        <taxon>Fusobacteriales</taxon>
        <taxon>Fusobacteriaceae</taxon>
        <taxon>Fusobacterium</taxon>
    </lineage>
</organism>
<proteinExistence type="predicted"/>
<comment type="caution">
    <text evidence="3">The sequence shown here is derived from an EMBL/GenBank/DDBJ whole genome shotgun (WGS) entry which is preliminary data.</text>
</comment>
<dbReference type="Pfam" id="PF02348">
    <property type="entry name" value="CTP_transf_3"/>
    <property type="match status" value="1"/>
</dbReference>
<dbReference type="EMBL" id="QRHL01000027">
    <property type="protein sequence ID" value="RHF70340.1"/>
    <property type="molecule type" value="Genomic_DNA"/>
</dbReference>
<keyword evidence="3" id="KW-0548">Nucleotidyltransferase</keyword>
<evidence type="ECO:0000259" key="2">
    <source>
        <dbReference type="Pfam" id="PF13472"/>
    </source>
</evidence>
<dbReference type="InterPro" id="IPR036514">
    <property type="entry name" value="SGNH_hydro_sf"/>
</dbReference>
<dbReference type="AlphaFoldDB" id="A0A414PP94"/>
<keyword evidence="1" id="KW-0175">Coiled coil</keyword>
<dbReference type="SUPFAM" id="SSF53448">
    <property type="entry name" value="Nucleotide-diphospho-sugar transferases"/>
    <property type="match status" value="1"/>
</dbReference>
<dbReference type="PANTHER" id="PTHR21485">
    <property type="entry name" value="HAD SUPERFAMILY MEMBERS CMAS AND KDSC"/>
    <property type="match status" value="1"/>
</dbReference>
<feature type="coiled-coil region" evidence="1">
    <location>
        <begin position="227"/>
        <end position="254"/>
    </location>
</feature>
<dbReference type="Gene3D" id="3.90.550.10">
    <property type="entry name" value="Spore Coat Polysaccharide Biosynthesis Protein SpsA, Chain A"/>
    <property type="match status" value="1"/>
</dbReference>
<dbReference type="PANTHER" id="PTHR21485:SF6">
    <property type="entry name" value="N-ACYLNEURAMINATE CYTIDYLYLTRANSFERASE-RELATED"/>
    <property type="match status" value="1"/>
</dbReference>
<protein>
    <submittedName>
        <fullName evidence="3">Acylneuraminate cytidylyltransferase</fullName>
    </submittedName>
</protein>
<dbReference type="InterPro" id="IPR003329">
    <property type="entry name" value="Cytidylyl_trans"/>
</dbReference>
<sequence>MVVKKIAIIPARSGSKGLVNKNILMLLDKPILAYTIEAAIQSEKFIKVIVSTDSLEYKEIAEKYGAEVVMRGEELSNDSATSYMVIKDVLEKDLGVEYDYFVLLQPTSPFRNYQHINESIEKFEKNISNYDFLVSMTETSKTSTLIKPIEEDESLKHYDLDFSNYKRQNYKEYYPNGAIFIGKNKEYLERKHFFGKKSLAYFMNKADSIDIDDRLDFEFAILLMSMKQKEKQLLKNIENRIEEKKEKFNKVEDITLIGHSIFDNWGIEMFQGYKVNNLGIRGINTIQYNNMIFEKELIKNIGKYVFLMAGTNDIVINNWKKEDTLLWINESIRYIEEMNRNTKIFFLEVPKVISRADRNNKIIEELNTYLKDNLESRIEYISLEKLEDKFGNLKLEYTYDGLHFNEKGYQKLLEILQEEIKL</sequence>
<dbReference type="Pfam" id="PF13472">
    <property type="entry name" value="Lipase_GDSL_2"/>
    <property type="match status" value="1"/>
</dbReference>
<dbReference type="Gene3D" id="3.40.50.1110">
    <property type="entry name" value="SGNH hydrolase"/>
    <property type="match status" value="1"/>
</dbReference>
<name>A0A414PP94_FUSMR</name>
<evidence type="ECO:0000256" key="1">
    <source>
        <dbReference type="SAM" id="Coils"/>
    </source>
</evidence>
<gene>
    <name evidence="3" type="ORF">DW663_10925</name>
</gene>
<keyword evidence="3" id="KW-0808">Transferase</keyword>
<dbReference type="Proteomes" id="UP000284676">
    <property type="component" value="Unassembled WGS sequence"/>
</dbReference>
<dbReference type="InterPro" id="IPR050793">
    <property type="entry name" value="CMP-NeuNAc_synthase"/>
</dbReference>